<comment type="caution">
    <text evidence="2">The sequence shown here is derived from an EMBL/GenBank/DDBJ whole genome shotgun (WGS) entry which is preliminary data.</text>
</comment>
<sequence length="337" mass="38973">MDDDFMSSQLSQGRSDEYLGDYDTDIIDSDDEMDFFEGWLLDEWNTDDVLHWLDAQGLRDFKQGFKDKKIDGMCLKEGLSEEELNSCHVQTVGESKAKMPRLQRSVLKKLLSPQQKDDLLRRRKQVHRKTVAMFPGNNIPVFRGNANAQKHFQELTVSCQEHVNPDIGYDEEELRRHIRAILDERRRMVREGYNYEDNEDPSSTDQDEECSKRSQSPILIAEGKKERSESEENNSGSETELPEGAQKIPLTTAETIILAYFKKGYTKEVKKDLHLLPLGRDLKVKNLTSKDKTELMMVLSKELLLKKLVTLKDDADFYCLHRDSVIVMEKKSQDNSS</sequence>
<dbReference type="InterPro" id="IPR001660">
    <property type="entry name" value="SAM"/>
</dbReference>
<evidence type="ECO:0000313" key="3">
    <source>
        <dbReference type="Proteomes" id="UP001152795"/>
    </source>
</evidence>
<dbReference type="SUPFAM" id="SSF47769">
    <property type="entry name" value="SAM/Pointed domain"/>
    <property type="match status" value="1"/>
</dbReference>
<dbReference type="OrthoDB" id="5988784at2759"/>
<keyword evidence="3" id="KW-1185">Reference proteome</keyword>
<evidence type="ECO:0000313" key="2">
    <source>
        <dbReference type="EMBL" id="CAB3978003.1"/>
    </source>
</evidence>
<dbReference type="EMBL" id="CACRXK020000084">
    <property type="protein sequence ID" value="CAB3978003.1"/>
    <property type="molecule type" value="Genomic_DNA"/>
</dbReference>
<dbReference type="PROSITE" id="PS50105">
    <property type="entry name" value="SAM_DOMAIN"/>
    <property type="match status" value="1"/>
</dbReference>
<protein>
    <submittedName>
        <fullName evidence="2">Uncharacterized transposon-derived</fullName>
    </submittedName>
</protein>
<reference evidence="2" key="1">
    <citation type="submission" date="2020-04" db="EMBL/GenBank/DDBJ databases">
        <authorList>
            <person name="Alioto T."/>
            <person name="Alioto T."/>
            <person name="Gomez Garrido J."/>
        </authorList>
    </citation>
    <scope>NUCLEOTIDE SEQUENCE</scope>
    <source>
        <strain evidence="2">A484AB</strain>
    </source>
</reference>
<name>A0A6S7FME4_PARCT</name>
<dbReference type="InterPro" id="IPR013761">
    <property type="entry name" value="SAM/pointed_sf"/>
</dbReference>
<organism evidence="2 3">
    <name type="scientific">Paramuricea clavata</name>
    <name type="common">Red gorgonian</name>
    <name type="synonym">Violescent sea-whip</name>
    <dbReference type="NCBI Taxonomy" id="317549"/>
    <lineage>
        <taxon>Eukaryota</taxon>
        <taxon>Metazoa</taxon>
        <taxon>Cnidaria</taxon>
        <taxon>Anthozoa</taxon>
        <taxon>Octocorallia</taxon>
        <taxon>Malacalcyonacea</taxon>
        <taxon>Plexauridae</taxon>
        <taxon>Paramuricea</taxon>
    </lineage>
</organism>
<evidence type="ECO:0000256" key="1">
    <source>
        <dbReference type="SAM" id="MobiDB-lite"/>
    </source>
</evidence>
<dbReference type="Pfam" id="PF07647">
    <property type="entry name" value="SAM_2"/>
    <property type="match status" value="1"/>
</dbReference>
<accession>A0A6S7FME4</accession>
<dbReference type="Proteomes" id="UP001152795">
    <property type="component" value="Unassembled WGS sequence"/>
</dbReference>
<dbReference type="AlphaFoldDB" id="A0A6S7FME4"/>
<gene>
    <name evidence="2" type="ORF">PACLA_8A044486</name>
</gene>
<proteinExistence type="predicted"/>
<dbReference type="Gene3D" id="1.10.150.50">
    <property type="entry name" value="Transcription Factor, Ets-1"/>
    <property type="match status" value="1"/>
</dbReference>
<feature type="region of interest" description="Disordered" evidence="1">
    <location>
        <begin position="192"/>
        <end position="246"/>
    </location>
</feature>
<feature type="compositionally biased region" description="Acidic residues" evidence="1">
    <location>
        <begin position="194"/>
        <end position="208"/>
    </location>
</feature>